<dbReference type="Pfam" id="PF02517">
    <property type="entry name" value="Rce1-like"/>
    <property type="match status" value="1"/>
</dbReference>
<feature type="transmembrane region" description="Helical" evidence="1">
    <location>
        <begin position="280"/>
        <end position="299"/>
    </location>
</feature>
<feature type="transmembrane region" description="Helical" evidence="1">
    <location>
        <begin position="182"/>
        <end position="199"/>
    </location>
</feature>
<name>A0A7W5FP49_9BACL</name>
<keyword evidence="3" id="KW-0378">Hydrolase</keyword>
<feature type="transmembrane region" description="Helical" evidence="1">
    <location>
        <begin position="206"/>
        <end position="224"/>
    </location>
</feature>
<evidence type="ECO:0000313" key="4">
    <source>
        <dbReference type="Proteomes" id="UP000570361"/>
    </source>
</evidence>
<accession>A0A7W5FP49</accession>
<evidence type="ECO:0000256" key="1">
    <source>
        <dbReference type="SAM" id="Phobius"/>
    </source>
</evidence>
<feature type="domain" description="CAAX prenyl protease 2/Lysostaphin resistance protein A-like" evidence="2">
    <location>
        <begin position="129"/>
        <end position="214"/>
    </location>
</feature>
<feature type="transmembrane region" description="Helical" evidence="1">
    <location>
        <begin position="42"/>
        <end position="62"/>
    </location>
</feature>
<dbReference type="GO" id="GO:0004175">
    <property type="term" value="F:endopeptidase activity"/>
    <property type="evidence" value="ECO:0007669"/>
    <property type="project" value="UniProtKB-ARBA"/>
</dbReference>
<feature type="transmembrane region" description="Helical" evidence="1">
    <location>
        <begin position="12"/>
        <end position="30"/>
    </location>
</feature>
<dbReference type="RefSeq" id="WP_183601708.1">
    <property type="nucleotide sequence ID" value="NZ_JACHXK010000009.1"/>
</dbReference>
<proteinExistence type="predicted"/>
<feature type="transmembrane region" description="Helical" evidence="1">
    <location>
        <begin position="82"/>
        <end position="100"/>
    </location>
</feature>
<dbReference type="InterPro" id="IPR003675">
    <property type="entry name" value="Rce1/LyrA-like_dom"/>
</dbReference>
<dbReference type="Proteomes" id="UP000570361">
    <property type="component" value="Unassembled WGS sequence"/>
</dbReference>
<feature type="transmembrane region" description="Helical" evidence="1">
    <location>
        <begin position="239"/>
        <end position="260"/>
    </location>
</feature>
<evidence type="ECO:0000259" key="2">
    <source>
        <dbReference type="Pfam" id="PF02517"/>
    </source>
</evidence>
<sequence>MERRLNETAAGWLFLISYVTGVLLTAFMTASGSPHHDNHAAFLGYVIAGQVGLNLLPAVVWCKLRRIPFREAFRLRRVSLRALVLSLLIFVVSQVILLFFHQLTELAAIAAGANYETSHYPIADSLGTLLLLAVSIGIIPPICEELLFRGALLSGYARGGVWFSAAVTAGLFALFHDNPYRLAELFVSAWIAASIVLRTRSVYPGLLVHLVTNLTYVCVSYWQGGDMLEGLTAAEGPKLAAVALTGLASVAAFFVCRWLWLKIEPAGQRQEEGGSLRLRAAWLLPIVLAVIAFIVKFVWNQ</sequence>
<dbReference type="InterPro" id="IPR052710">
    <property type="entry name" value="CAAX_protease"/>
</dbReference>
<keyword evidence="1" id="KW-0812">Transmembrane</keyword>
<dbReference type="PANTHER" id="PTHR36435:SF1">
    <property type="entry name" value="CAAX AMINO TERMINAL PROTEASE FAMILY PROTEIN"/>
    <property type="match status" value="1"/>
</dbReference>
<comment type="caution">
    <text evidence="3">The sequence shown here is derived from an EMBL/GenBank/DDBJ whole genome shotgun (WGS) entry which is preliminary data.</text>
</comment>
<keyword evidence="3" id="KW-0645">Protease</keyword>
<keyword evidence="1" id="KW-0472">Membrane</keyword>
<reference evidence="3 4" key="1">
    <citation type="submission" date="2020-08" db="EMBL/GenBank/DDBJ databases">
        <title>Genomic Encyclopedia of Type Strains, Phase III (KMG-III): the genomes of soil and plant-associated and newly described type strains.</title>
        <authorList>
            <person name="Whitman W."/>
        </authorList>
    </citation>
    <scope>NUCLEOTIDE SEQUENCE [LARGE SCALE GENOMIC DNA]</scope>
    <source>
        <strain evidence="3 4">CECT 5862</strain>
    </source>
</reference>
<dbReference type="GO" id="GO:0080120">
    <property type="term" value="P:CAAX-box protein maturation"/>
    <property type="evidence" value="ECO:0007669"/>
    <property type="project" value="UniProtKB-ARBA"/>
</dbReference>
<dbReference type="AlphaFoldDB" id="A0A7W5FP49"/>
<evidence type="ECO:0000313" key="3">
    <source>
        <dbReference type="EMBL" id="MBB3111852.1"/>
    </source>
</evidence>
<protein>
    <submittedName>
        <fullName evidence="3">Membrane protease YdiL (CAAX protease family)</fullName>
    </submittedName>
</protein>
<keyword evidence="4" id="KW-1185">Reference proteome</keyword>
<organism evidence="3 4">
    <name type="scientific">Paenibacillus phyllosphaerae</name>
    <dbReference type="NCBI Taxonomy" id="274593"/>
    <lineage>
        <taxon>Bacteria</taxon>
        <taxon>Bacillati</taxon>
        <taxon>Bacillota</taxon>
        <taxon>Bacilli</taxon>
        <taxon>Bacillales</taxon>
        <taxon>Paenibacillaceae</taxon>
        <taxon>Paenibacillus</taxon>
    </lineage>
</organism>
<gene>
    <name evidence="3" type="ORF">FHS18_003920</name>
</gene>
<feature type="transmembrane region" description="Helical" evidence="1">
    <location>
        <begin position="155"/>
        <end position="176"/>
    </location>
</feature>
<keyword evidence="1" id="KW-1133">Transmembrane helix</keyword>
<feature type="transmembrane region" description="Helical" evidence="1">
    <location>
        <begin position="120"/>
        <end position="143"/>
    </location>
</feature>
<dbReference type="EMBL" id="JACHXK010000009">
    <property type="protein sequence ID" value="MBB3111852.1"/>
    <property type="molecule type" value="Genomic_DNA"/>
</dbReference>
<dbReference type="GO" id="GO:0006508">
    <property type="term" value="P:proteolysis"/>
    <property type="evidence" value="ECO:0007669"/>
    <property type="project" value="UniProtKB-KW"/>
</dbReference>
<dbReference type="PANTHER" id="PTHR36435">
    <property type="entry name" value="SLR1288 PROTEIN"/>
    <property type="match status" value="1"/>
</dbReference>